<keyword evidence="6" id="KW-0418">Kinase</keyword>
<dbReference type="OrthoDB" id="5479651at2"/>
<dbReference type="GO" id="GO:0005524">
    <property type="term" value="F:ATP binding"/>
    <property type="evidence" value="ECO:0007669"/>
    <property type="project" value="UniProtKB-UniRule"/>
</dbReference>
<dbReference type="Gene3D" id="1.25.40.10">
    <property type="entry name" value="Tetratricopeptide repeat domain"/>
    <property type="match status" value="1"/>
</dbReference>
<feature type="domain" description="Protein kinase" evidence="5">
    <location>
        <begin position="40"/>
        <end position="307"/>
    </location>
</feature>
<dbReference type="InterPro" id="IPR017441">
    <property type="entry name" value="Protein_kinase_ATP_BS"/>
</dbReference>
<dbReference type="Gene3D" id="1.10.510.10">
    <property type="entry name" value="Transferase(Phosphotransferase) domain 1"/>
    <property type="match status" value="1"/>
</dbReference>
<dbReference type="PANTHER" id="PTHR16305:SF28">
    <property type="entry name" value="GUANYLATE CYCLASE DOMAIN-CONTAINING PROTEIN"/>
    <property type="match status" value="1"/>
</dbReference>
<dbReference type="InterPro" id="IPR027417">
    <property type="entry name" value="P-loop_NTPase"/>
</dbReference>
<evidence type="ECO:0000256" key="4">
    <source>
        <dbReference type="SAM" id="MobiDB-lite"/>
    </source>
</evidence>
<dbReference type="PROSITE" id="PS50011">
    <property type="entry name" value="PROTEIN_KINASE_DOM"/>
    <property type="match status" value="1"/>
</dbReference>
<dbReference type="eggNOG" id="COG0457">
    <property type="taxonomic scope" value="Bacteria"/>
</dbReference>
<keyword evidence="1 3" id="KW-0547">Nucleotide-binding</keyword>
<dbReference type="SUPFAM" id="SSF48452">
    <property type="entry name" value="TPR-like"/>
    <property type="match status" value="2"/>
</dbReference>
<dbReference type="HOGENOM" id="CLU_006681_0_0_7"/>
<dbReference type="InterPro" id="IPR041664">
    <property type="entry name" value="AAA_16"/>
</dbReference>
<dbReference type="SUPFAM" id="SSF56112">
    <property type="entry name" value="Protein kinase-like (PK-like)"/>
    <property type="match status" value="1"/>
</dbReference>
<dbReference type="STRING" id="448385.sce5533"/>
<feature type="compositionally biased region" description="Low complexity" evidence="4">
    <location>
        <begin position="298"/>
        <end position="311"/>
    </location>
</feature>
<dbReference type="EC" id="2.7.11.1" evidence="6"/>
<dbReference type="EMBL" id="AM746676">
    <property type="protein sequence ID" value="CAN95696.1"/>
    <property type="molecule type" value="Genomic_DNA"/>
</dbReference>
<dbReference type="eggNOG" id="COG0515">
    <property type="taxonomic scope" value="Bacteria"/>
</dbReference>
<dbReference type="BioCyc" id="SCEL448385:SCE_RS28385-MONOMER"/>
<dbReference type="Gene3D" id="3.30.200.20">
    <property type="entry name" value="Phosphorylase Kinase, domain 1"/>
    <property type="match status" value="1"/>
</dbReference>
<dbReference type="PANTHER" id="PTHR16305">
    <property type="entry name" value="TESTICULAR SOLUBLE ADENYLYL CYCLASE"/>
    <property type="match status" value="1"/>
</dbReference>
<dbReference type="KEGG" id="scl:sce5533"/>
<dbReference type="InterPro" id="IPR011990">
    <property type="entry name" value="TPR-like_helical_dom_sf"/>
</dbReference>
<dbReference type="SMART" id="SM00220">
    <property type="entry name" value="S_TKc"/>
    <property type="match status" value="1"/>
</dbReference>
<evidence type="ECO:0000256" key="2">
    <source>
        <dbReference type="ARBA" id="ARBA00022840"/>
    </source>
</evidence>
<organism evidence="6 7">
    <name type="scientific">Sorangium cellulosum (strain So ce56)</name>
    <name type="common">Polyangium cellulosum (strain So ce56)</name>
    <dbReference type="NCBI Taxonomy" id="448385"/>
    <lineage>
        <taxon>Bacteria</taxon>
        <taxon>Pseudomonadati</taxon>
        <taxon>Myxococcota</taxon>
        <taxon>Polyangia</taxon>
        <taxon>Polyangiales</taxon>
        <taxon>Polyangiaceae</taxon>
        <taxon>Sorangium</taxon>
    </lineage>
</organism>
<sequence>MHRCPLCHRRREGVAPCPFDGWTPPPGEPSAPASPRVPGVSLGERLGQGGFAIVWAGVSDDDGAPVAVKVGMSTTPMLEERFRREADALERIGPPHVARLHGCGRLDDGRPYLVMERLFGRTLASELAALAAPPDPGWVAARADAVLAALEAAHDKGAIHRDLKPENLFIERRSGAADERVVLLDFGLTKRSERTPGDAAREELLTRSGVVLGTPEYMAPEQFRGEAVDVRADVYAFGVILFELLTLRLPFAGDGASLEHAHLTLRPERPGELAPVPAALEELTLACLAKDRERRPADASSLRRALAAAREGGARRGEGAPGAPRHRAAAPAEPGAPPARAAAPADSTSARLIAGGRSSVVLLVADTTAAASPVIASVTGRKGVITRQRGSRYVAVFSGKDADHPAQAALAAARELAGKHGARAALHLASVTLRRRARGAVSAYGAAVERPETWLPPEPWSGVALSAEIERVLPAREDGDGRPASAEAEPSVEIEVPLVGRDDVLAAIAESARAALDGTCPGLFTLIGDTGLGKSRLAAEAASAALRCDAGALVVSLRAAQPLLGDAARDAAELLGRVLDAPAEAPPDVAAFCRERLGAALGEATWPSVAAALGWSPLPARGAPASLHHGVVQALGEALRRRAQRGPVAVIVDDAHWADDALVDALEYATLDGSGVALWVLVAAHPRFEQVRRAWGARTQRHDRAALAPLDDAAAMALAAELLRPAEYPPAETRSLLARWAGNNPACLVELVRSLKRAGLVKRRVNAGSHYVATAELDNLPPSPAWQWLAERRLDALSPELAACVRLCAVLGDAFARAELEQILDSIARAGEAGTPIDAGYGLSALVEHGILERGAGERYSFQSAVFQDAVVELLDPAERAQIHRRALAYFTARVEAEGPRPELLAPLARHAGGCGAREAAADACLTLADLAFARHRHVEADRHYTAALSFAAADDACRRARALAGRGKSRYRVDRTREATDDLAAARALAAELGDDASLADVLLEEAAALDWAGEFDRSAERVGEARALVDRLGARLRALEGRALVAEGRTCFRRGRVAEAVELLTRGAAGAEAEGDYGTRIVALLLLSPALMWLGELDLSNARFDETFALASSAEDWPHLCAACTCRIPLRAMRRELDLAMADMRHAIALARELGNPVLERHVTLNAAELLHASDHGEEALELARRAHVLERRFFEHAAPECSLLLARILVSRRCHDEASRHLSWIERSCPPDPSAPSLWAFYRALHLVLCEHGLRAREPSASADPWDDVLSRCRGGLLAIELVELLSMRAEMAIAGGRTREAACALQEAAAQLDEAPGFRARLARLAAQLDRMAAPGISG</sequence>
<keyword evidence="7" id="KW-1185">Reference proteome</keyword>
<keyword evidence="2 3" id="KW-0067">ATP-binding</keyword>
<feature type="binding site" evidence="3">
    <location>
        <position position="69"/>
    </location>
    <ligand>
        <name>ATP</name>
        <dbReference type="ChEBI" id="CHEBI:30616"/>
    </ligand>
</feature>
<dbReference type="Proteomes" id="UP000002139">
    <property type="component" value="Chromosome"/>
</dbReference>
<dbReference type="PROSITE" id="PS00107">
    <property type="entry name" value="PROTEIN_KINASE_ATP"/>
    <property type="match status" value="1"/>
</dbReference>
<evidence type="ECO:0000313" key="7">
    <source>
        <dbReference type="Proteomes" id="UP000002139"/>
    </source>
</evidence>
<keyword evidence="6" id="KW-0808">Transferase</keyword>
<reference evidence="6 7" key="1">
    <citation type="journal article" date="2007" name="Nat. Biotechnol.">
        <title>Complete genome sequence of the myxobacterium Sorangium cellulosum.</title>
        <authorList>
            <person name="Schneiker S."/>
            <person name="Perlova O."/>
            <person name="Kaiser O."/>
            <person name="Gerth K."/>
            <person name="Alici A."/>
            <person name="Altmeyer M.O."/>
            <person name="Bartels D."/>
            <person name="Bekel T."/>
            <person name="Beyer S."/>
            <person name="Bode E."/>
            <person name="Bode H.B."/>
            <person name="Bolten C.J."/>
            <person name="Choudhuri J.V."/>
            <person name="Doss S."/>
            <person name="Elnakady Y.A."/>
            <person name="Frank B."/>
            <person name="Gaigalat L."/>
            <person name="Goesmann A."/>
            <person name="Groeger C."/>
            <person name="Gross F."/>
            <person name="Jelsbak L."/>
            <person name="Jelsbak L."/>
            <person name="Kalinowski J."/>
            <person name="Kegler C."/>
            <person name="Knauber T."/>
            <person name="Konietzny S."/>
            <person name="Kopp M."/>
            <person name="Krause L."/>
            <person name="Krug D."/>
            <person name="Linke B."/>
            <person name="Mahmud T."/>
            <person name="Martinez-Arias R."/>
            <person name="McHardy A.C."/>
            <person name="Merai M."/>
            <person name="Meyer F."/>
            <person name="Mormann S."/>
            <person name="Munoz-Dorado J."/>
            <person name="Perez J."/>
            <person name="Pradella S."/>
            <person name="Rachid S."/>
            <person name="Raddatz G."/>
            <person name="Rosenau F."/>
            <person name="Rueckert C."/>
            <person name="Sasse F."/>
            <person name="Scharfe M."/>
            <person name="Schuster S.C."/>
            <person name="Suen G."/>
            <person name="Treuner-Lange A."/>
            <person name="Velicer G.J."/>
            <person name="Vorholter F.-J."/>
            <person name="Weissman K.J."/>
            <person name="Welch R.D."/>
            <person name="Wenzel S.C."/>
            <person name="Whitworth D.E."/>
            <person name="Wilhelm S."/>
            <person name="Wittmann C."/>
            <person name="Bloecker H."/>
            <person name="Puehler A."/>
            <person name="Mueller R."/>
        </authorList>
    </citation>
    <scope>NUCLEOTIDE SEQUENCE [LARGE SCALE GENOMIC DNA]</scope>
    <source>
        <strain evidence="7">So ce56</strain>
    </source>
</reference>
<feature type="region of interest" description="Disordered" evidence="4">
    <location>
        <begin position="298"/>
        <end position="345"/>
    </location>
</feature>
<feature type="compositionally biased region" description="Low complexity" evidence="4">
    <location>
        <begin position="329"/>
        <end position="345"/>
    </location>
</feature>
<proteinExistence type="predicted"/>
<protein>
    <submittedName>
        <fullName evidence="6">Protein kinase</fullName>
        <ecNumber evidence="6">2.7.11.1</ecNumber>
    </submittedName>
</protein>
<dbReference type="GO" id="GO:0004016">
    <property type="term" value="F:adenylate cyclase activity"/>
    <property type="evidence" value="ECO:0007669"/>
    <property type="project" value="TreeGrafter"/>
</dbReference>
<dbReference type="Pfam" id="PF13191">
    <property type="entry name" value="AAA_16"/>
    <property type="match status" value="1"/>
</dbReference>
<dbReference type="InterPro" id="IPR011009">
    <property type="entry name" value="Kinase-like_dom_sf"/>
</dbReference>
<evidence type="ECO:0000256" key="3">
    <source>
        <dbReference type="PROSITE-ProRule" id="PRU10141"/>
    </source>
</evidence>
<dbReference type="GO" id="GO:0004674">
    <property type="term" value="F:protein serine/threonine kinase activity"/>
    <property type="evidence" value="ECO:0007669"/>
    <property type="project" value="UniProtKB-EC"/>
</dbReference>
<dbReference type="InterPro" id="IPR000719">
    <property type="entry name" value="Prot_kinase_dom"/>
</dbReference>
<dbReference type="GO" id="GO:0005737">
    <property type="term" value="C:cytoplasm"/>
    <property type="evidence" value="ECO:0007669"/>
    <property type="project" value="TreeGrafter"/>
</dbReference>
<accession>A9G2W9</accession>
<feature type="region of interest" description="Disordered" evidence="4">
    <location>
        <begin position="15"/>
        <end position="37"/>
    </location>
</feature>
<name>A9G2W9_SORC5</name>
<dbReference type="SUPFAM" id="SSF52540">
    <property type="entry name" value="P-loop containing nucleoside triphosphate hydrolases"/>
    <property type="match status" value="1"/>
</dbReference>
<gene>
    <name evidence="6" type="ordered locus">sce5533</name>
</gene>
<evidence type="ECO:0000256" key="1">
    <source>
        <dbReference type="ARBA" id="ARBA00022741"/>
    </source>
</evidence>
<evidence type="ECO:0000259" key="5">
    <source>
        <dbReference type="PROSITE" id="PS50011"/>
    </source>
</evidence>
<evidence type="ECO:0000313" key="6">
    <source>
        <dbReference type="EMBL" id="CAN95696.1"/>
    </source>
</evidence>
<dbReference type="CDD" id="cd14014">
    <property type="entry name" value="STKc_PknB_like"/>
    <property type="match status" value="1"/>
</dbReference>
<dbReference type="Pfam" id="PF00069">
    <property type="entry name" value="Pkinase"/>
    <property type="match status" value="1"/>
</dbReference>